<dbReference type="CDD" id="cd00063">
    <property type="entry name" value="FN3"/>
    <property type="match status" value="1"/>
</dbReference>
<protein>
    <recommendedName>
        <fullName evidence="2">Fibronectin type-III domain-containing protein</fullName>
    </recommendedName>
</protein>
<keyword evidence="1" id="KW-0812">Transmembrane</keyword>
<evidence type="ECO:0000256" key="1">
    <source>
        <dbReference type="SAM" id="Phobius"/>
    </source>
</evidence>
<dbReference type="AlphaFoldDB" id="A0AA88H4C4"/>
<comment type="caution">
    <text evidence="3">The sequence shown here is derived from an EMBL/GenBank/DDBJ whole genome shotgun (WGS) entry which is preliminary data.</text>
</comment>
<dbReference type="EMBL" id="JAVRJZ010005946">
    <property type="protein sequence ID" value="KAK2701315.1"/>
    <property type="molecule type" value="Genomic_DNA"/>
</dbReference>
<dbReference type="Proteomes" id="UP001187531">
    <property type="component" value="Unassembled WGS sequence"/>
</dbReference>
<evidence type="ECO:0000313" key="3">
    <source>
        <dbReference type="EMBL" id="KAK2701315.1"/>
    </source>
</evidence>
<feature type="transmembrane region" description="Helical" evidence="1">
    <location>
        <begin position="147"/>
        <end position="173"/>
    </location>
</feature>
<dbReference type="PROSITE" id="PS50853">
    <property type="entry name" value="FN3"/>
    <property type="match status" value="1"/>
</dbReference>
<accession>A0AA88H4C4</accession>
<dbReference type="Gene3D" id="2.60.40.10">
    <property type="entry name" value="Immunoglobulins"/>
    <property type="match status" value="1"/>
</dbReference>
<keyword evidence="1" id="KW-1133">Transmembrane helix</keyword>
<dbReference type="SUPFAM" id="SSF49265">
    <property type="entry name" value="Fibronectin type III"/>
    <property type="match status" value="1"/>
</dbReference>
<keyword evidence="1" id="KW-0472">Membrane</keyword>
<proteinExistence type="predicted"/>
<name>A0AA88H4C4_ARTSF</name>
<sequence>MMWVKELEQAKAHLGKTTHPYNFNISLSVTRIAEMSADLNWTGVPYPEDKYVTLYRVLFQGDGDPDTAAAFKLAKYDAPSFMTVKELKPCHKYRFWIEAYLTNGKVKISNVIDVMTKPGQIPKNSLPGSCLIQSSQDKGGDRSDQKYFIAMTIMAVVAGCAVLLVIILSIILLRWGTKATATITARKSQSAYANPSYKNYESGEANDHGNKNLNDML</sequence>
<gene>
    <name evidence="3" type="ORF">QYM36_020026</name>
</gene>
<dbReference type="InterPro" id="IPR013783">
    <property type="entry name" value="Ig-like_fold"/>
</dbReference>
<feature type="domain" description="Fibronectin type-III" evidence="2">
    <location>
        <begin position="19"/>
        <end position="119"/>
    </location>
</feature>
<evidence type="ECO:0000259" key="2">
    <source>
        <dbReference type="PROSITE" id="PS50853"/>
    </source>
</evidence>
<dbReference type="InterPro" id="IPR036116">
    <property type="entry name" value="FN3_sf"/>
</dbReference>
<reference evidence="3" key="1">
    <citation type="submission" date="2023-07" db="EMBL/GenBank/DDBJ databases">
        <title>Chromosome-level genome assembly of Artemia franciscana.</title>
        <authorList>
            <person name="Jo E."/>
        </authorList>
    </citation>
    <scope>NUCLEOTIDE SEQUENCE</scope>
    <source>
        <tissue evidence="3">Whole body</tissue>
    </source>
</reference>
<organism evidence="3 4">
    <name type="scientific">Artemia franciscana</name>
    <name type="common">Brine shrimp</name>
    <name type="synonym">Artemia sanfranciscana</name>
    <dbReference type="NCBI Taxonomy" id="6661"/>
    <lineage>
        <taxon>Eukaryota</taxon>
        <taxon>Metazoa</taxon>
        <taxon>Ecdysozoa</taxon>
        <taxon>Arthropoda</taxon>
        <taxon>Crustacea</taxon>
        <taxon>Branchiopoda</taxon>
        <taxon>Anostraca</taxon>
        <taxon>Artemiidae</taxon>
        <taxon>Artemia</taxon>
    </lineage>
</organism>
<evidence type="ECO:0000313" key="4">
    <source>
        <dbReference type="Proteomes" id="UP001187531"/>
    </source>
</evidence>
<keyword evidence="4" id="KW-1185">Reference proteome</keyword>
<dbReference type="Pfam" id="PF00041">
    <property type="entry name" value="fn3"/>
    <property type="match status" value="1"/>
</dbReference>
<dbReference type="InterPro" id="IPR003961">
    <property type="entry name" value="FN3_dom"/>
</dbReference>